<feature type="domain" description="HTH crp-type" evidence="5">
    <location>
        <begin position="152"/>
        <end position="224"/>
    </location>
</feature>
<feature type="domain" description="Cyclic nucleotide-binding" evidence="4">
    <location>
        <begin position="9"/>
        <end position="116"/>
    </location>
</feature>
<dbReference type="InterPro" id="IPR050397">
    <property type="entry name" value="Env_Response_Regulators"/>
</dbReference>
<dbReference type="RefSeq" id="WP_016390465.1">
    <property type="nucleotide sequence ID" value="NZ_KE646808.1"/>
</dbReference>
<evidence type="ECO:0000259" key="5">
    <source>
        <dbReference type="PROSITE" id="PS51063"/>
    </source>
</evidence>
<name>A0AB33Z110_9GAMM</name>
<dbReference type="PROSITE" id="PS00042">
    <property type="entry name" value="HTH_CRP_1"/>
    <property type="match status" value="1"/>
</dbReference>
<dbReference type="PRINTS" id="PR00034">
    <property type="entry name" value="HTHCRP"/>
</dbReference>
<dbReference type="SMART" id="SM00100">
    <property type="entry name" value="cNMP"/>
    <property type="match status" value="1"/>
</dbReference>
<dbReference type="PANTHER" id="PTHR24567">
    <property type="entry name" value="CRP FAMILY TRANSCRIPTIONAL REGULATORY PROTEIN"/>
    <property type="match status" value="1"/>
</dbReference>
<dbReference type="FunFam" id="1.10.10.10:FF:000006">
    <property type="entry name" value="cAMP-activated global transcriptional regulator CRP"/>
    <property type="match status" value="1"/>
</dbReference>
<gene>
    <name evidence="6" type="ORF">L196_07039</name>
</gene>
<dbReference type="InterPro" id="IPR036388">
    <property type="entry name" value="WH-like_DNA-bd_sf"/>
</dbReference>
<keyword evidence="1" id="KW-0805">Transcription regulation</keyword>
<dbReference type="InterPro" id="IPR012318">
    <property type="entry name" value="HTH_CRP"/>
</dbReference>
<dbReference type="GO" id="GO:0003677">
    <property type="term" value="F:DNA binding"/>
    <property type="evidence" value="ECO:0007669"/>
    <property type="project" value="UniProtKB-KW"/>
</dbReference>
<dbReference type="Gene3D" id="1.10.10.10">
    <property type="entry name" value="Winged helix-like DNA-binding domain superfamily/Winged helix DNA-binding domain"/>
    <property type="match status" value="1"/>
</dbReference>
<evidence type="ECO:0000256" key="1">
    <source>
        <dbReference type="ARBA" id="ARBA00023015"/>
    </source>
</evidence>
<evidence type="ECO:0000259" key="4">
    <source>
        <dbReference type="PROSITE" id="PS50042"/>
    </source>
</evidence>
<dbReference type="SUPFAM" id="SSF46785">
    <property type="entry name" value="Winged helix' DNA-binding domain"/>
    <property type="match status" value="1"/>
</dbReference>
<dbReference type="Gene3D" id="2.60.120.10">
    <property type="entry name" value="Jelly Rolls"/>
    <property type="match status" value="1"/>
</dbReference>
<evidence type="ECO:0000313" key="6">
    <source>
        <dbReference type="EMBL" id="EPD12898.1"/>
    </source>
</evidence>
<dbReference type="GO" id="GO:0005829">
    <property type="term" value="C:cytosol"/>
    <property type="evidence" value="ECO:0007669"/>
    <property type="project" value="TreeGrafter"/>
</dbReference>
<keyword evidence="7" id="KW-1185">Reference proteome</keyword>
<dbReference type="SUPFAM" id="SSF51206">
    <property type="entry name" value="cAMP-binding domain-like"/>
    <property type="match status" value="1"/>
</dbReference>
<dbReference type="CDD" id="cd00038">
    <property type="entry name" value="CAP_ED"/>
    <property type="match status" value="1"/>
</dbReference>
<accession>A0AB33Z110</accession>
<organism evidence="6 7">
    <name type="scientific">Cycloclasticus pugetii</name>
    <dbReference type="NCBI Taxonomy" id="34068"/>
    <lineage>
        <taxon>Bacteria</taxon>
        <taxon>Pseudomonadati</taxon>
        <taxon>Pseudomonadota</taxon>
        <taxon>Gammaproteobacteria</taxon>
        <taxon>Thiotrichales</taxon>
        <taxon>Piscirickettsiaceae</taxon>
        <taxon>Cycloclasticus</taxon>
    </lineage>
</organism>
<sequence length="224" mass="25128">MSTKKNLLNFSGMSDETFARFIRFCHRHEYPNKTDIIQPGDEINTLYYFIEGSAYVRIDEVDGHEFILANLSRGDFLGEASFFEPTLTRDKQNVYVQTSSSCQLAGISYNRLNSLLKNELQADSKEIITVLGRQLAKRLLQTSRKAGRLAFLDVSGRVARTLIDLTGAPEAMTHPDGMQIKITRQDLGRMVGCSREMAGRVLKTMGEDGLIEVSGKTILVKKAR</sequence>
<keyword evidence="2 6" id="KW-0238">DNA-binding</keyword>
<comment type="caution">
    <text evidence="6">The sequence shown here is derived from an EMBL/GenBank/DDBJ whole genome shotgun (WGS) entry which is preliminary data.</text>
</comment>
<dbReference type="Pfam" id="PF00027">
    <property type="entry name" value="cNMP_binding"/>
    <property type="match status" value="1"/>
</dbReference>
<evidence type="ECO:0000256" key="3">
    <source>
        <dbReference type="ARBA" id="ARBA00023163"/>
    </source>
</evidence>
<proteinExistence type="predicted"/>
<keyword evidence="3" id="KW-0804">Transcription</keyword>
<dbReference type="InterPro" id="IPR000595">
    <property type="entry name" value="cNMP-bd_dom"/>
</dbReference>
<dbReference type="PANTHER" id="PTHR24567:SF68">
    <property type="entry name" value="DNA-BINDING TRANSCRIPTIONAL DUAL REGULATOR CRP"/>
    <property type="match status" value="1"/>
</dbReference>
<evidence type="ECO:0000256" key="2">
    <source>
        <dbReference type="ARBA" id="ARBA00023125"/>
    </source>
</evidence>
<dbReference type="InterPro" id="IPR018335">
    <property type="entry name" value="Tscrpt_reg_HTH_Crp-type_CS"/>
</dbReference>
<dbReference type="AlphaFoldDB" id="A0AB33Z110"/>
<dbReference type="InterPro" id="IPR036390">
    <property type="entry name" value="WH_DNA-bd_sf"/>
</dbReference>
<dbReference type="Pfam" id="PF13545">
    <property type="entry name" value="HTH_Crp_2"/>
    <property type="match status" value="1"/>
</dbReference>
<dbReference type="InterPro" id="IPR014710">
    <property type="entry name" value="RmlC-like_jellyroll"/>
</dbReference>
<dbReference type="InterPro" id="IPR018490">
    <property type="entry name" value="cNMP-bd_dom_sf"/>
</dbReference>
<dbReference type="PROSITE" id="PS50042">
    <property type="entry name" value="CNMP_BINDING_3"/>
    <property type="match status" value="1"/>
</dbReference>
<dbReference type="EMBL" id="ASHL01000005">
    <property type="protein sequence ID" value="EPD12898.1"/>
    <property type="molecule type" value="Genomic_DNA"/>
</dbReference>
<dbReference type="Proteomes" id="UP000015462">
    <property type="component" value="Unassembled WGS sequence"/>
</dbReference>
<evidence type="ECO:0000313" key="7">
    <source>
        <dbReference type="Proteomes" id="UP000015462"/>
    </source>
</evidence>
<dbReference type="PROSITE" id="PS51063">
    <property type="entry name" value="HTH_CRP_2"/>
    <property type="match status" value="1"/>
</dbReference>
<protein>
    <submittedName>
        <fullName evidence="6">DNA-binding transcriptional dual regulator Crp</fullName>
    </submittedName>
</protein>
<dbReference type="SMART" id="SM00419">
    <property type="entry name" value="HTH_CRP"/>
    <property type="match status" value="1"/>
</dbReference>
<reference evidence="6 7" key="1">
    <citation type="journal article" date="2013" name="Genome Announc.">
        <title>Genome Sequence of the Pyrene- and Fluoranthene-Degrading Bacterium Cycloclasticus sp. Strain PY97M.</title>
        <authorList>
            <person name="Cui Z."/>
            <person name="Xu G."/>
            <person name="Li Q."/>
            <person name="Gao W."/>
            <person name="Zheng L."/>
        </authorList>
    </citation>
    <scope>NUCLEOTIDE SEQUENCE [LARGE SCALE GENOMIC DNA]</scope>
    <source>
        <strain evidence="6 7">PY97M</strain>
    </source>
</reference>
<dbReference type="GO" id="GO:0003700">
    <property type="term" value="F:DNA-binding transcription factor activity"/>
    <property type="evidence" value="ECO:0007669"/>
    <property type="project" value="InterPro"/>
</dbReference>